<sequence>MNKTEFKNKLLNLINVVKNDPVCSEAPVFKYGAFAIPTTSEVDSKLYRLQSFFAAKMSPRSQDQVTFRTCRAIFEAFQPFTITRLSQVSENEWLQQLTKTGHGMSKKHAKQLVSCIKSMNQNFDGDVPRTYPDMLTLEGVGPKVANLLMDLCWNQQKMVVDTHCVRVGNRIGIHSCKNPETTLKFMEENADPSLFRDLNITMVALGQKYCKAGNPKCSECPMAPYCKYALQKANGTADIEDLAEIRTSKAVKRKSGD</sequence>
<evidence type="ECO:0000313" key="1">
    <source>
        <dbReference type="Proteomes" id="UP000887576"/>
    </source>
</evidence>
<accession>A0AC34REJ8</accession>
<reference evidence="2" key="1">
    <citation type="submission" date="2022-11" db="UniProtKB">
        <authorList>
            <consortium name="WormBaseParasite"/>
        </authorList>
    </citation>
    <scope>IDENTIFICATION</scope>
</reference>
<protein>
    <submittedName>
        <fullName evidence="2">HhH-GPD domain-containing protein</fullName>
    </submittedName>
</protein>
<name>A0AC34REJ8_9BILA</name>
<dbReference type="WBParaSite" id="JU765_v2.g5986.t1">
    <property type="protein sequence ID" value="JU765_v2.g5986.t1"/>
    <property type="gene ID" value="JU765_v2.g5986"/>
</dbReference>
<proteinExistence type="predicted"/>
<organism evidence="1 2">
    <name type="scientific">Panagrolaimus sp. JU765</name>
    <dbReference type="NCBI Taxonomy" id="591449"/>
    <lineage>
        <taxon>Eukaryota</taxon>
        <taxon>Metazoa</taxon>
        <taxon>Ecdysozoa</taxon>
        <taxon>Nematoda</taxon>
        <taxon>Chromadorea</taxon>
        <taxon>Rhabditida</taxon>
        <taxon>Tylenchina</taxon>
        <taxon>Panagrolaimomorpha</taxon>
        <taxon>Panagrolaimoidea</taxon>
        <taxon>Panagrolaimidae</taxon>
        <taxon>Panagrolaimus</taxon>
    </lineage>
</organism>
<evidence type="ECO:0000313" key="2">
    <source>
        <dbReference type="WBParaSite" id="JU765_v2.g5986.t1"/>
    </source>
</evidence>
<dbReference type="Proteomes" id="UP000887576">
    <property type="component" value="Unplaced"/>
</dbReference>